<dbReference type="Proteomes" id="UP001605261">
    <property type="component" value="Unassembled WGS sequence"/>
</dbReference>
<reference evidence="2 3" key="1">
    <citation type="submission" date="2024-09" db="EMBL/GenBank/DDBJ databases">
        <authorList>
            <consortium name="All-Russian atlas of soil microorganisms"/>
            <consortium name="as a basis for the search for new antimicrobial producers and enzymes with unique properties"/>
            <person name="Sokolova E.A."/>
            <person name="Voronina E.N."/>
        </authorList>
    </citation>
    <scope>NUCLEOTIDE SEQUENCE [LARGE SCALE GENOMIC DNA]</scope>
    <source>
        <strain evidence="2 3">AF-22b-331.1</strain>
    </source>
</reference>
<dbReference type="InterPro" id="IPR052737">
    <property type="entry name" value="Omega-amidase_YafV"/>
</dbReference>
<proteinExistence type="predicted"/>
<dbReference type="Pfam" id="PF00795">
    <property type="entry name" value="CN_hydrolase"/>
    <property type="match status" value="1"/>
</dbReference>
<gene>
    <name evidence="2" type="ORF">ACEU0G_003033</name>
</gene>
<protein>
    <submittedName>
        <fullName evidence="2">Amidohydrolase</fullName>
    </submittedName>
</protein>
<dbReference type="InterPro" id="IPR003010">
    <property type="entry name" value="C-N_Hydrolase"/>
</dbReference>
<evidence type="ECO:0000313" key="2">
    <source>
        <dbReference type="EMBL" id="MFG6109032.1"/>
    </source>
</evidence>
<evidence type="ECO:0000313" key="3">
    <source>
        <dbReference type="Proteomes" id="UP001605261"/>
    </source>
</evidence>
<sequence>MSAAIERGDLRISLVQGNTRWHDPAGNRDYYGALLAPLAGQTDLVILPETFTSGFSNEAIDKAEGMDGPTVAWIREQAARLGAAVTGSVQLRAGQGVFNRLLWATPDGELQHYDKRHLFRYGNEHLRYAAGSERLSVDWKGWRINPQVCYDLRFPVFCRNRFDVERPGELDFDLQIFVANWPSARAYPWRTLLRARAIENLCYVAAVNRIGVDGNDLHYAGDSAVIDFLGQPQVEVREVEQVVTSTISAAALAAHRARFPAMLDADAFTLDGPVDAG</sequence>
<dbReference type="PANTHER" id="PTHR47799:SF1">
    <property type="entry name" value="OMEGA-AMIDASE YAFV"/>
    <property type="match status" value="1"/>
</dbReference>
<organism evidence="2 3">
    <name type="scientific">Stenotrophomonas nematodicola</name>
    <dbReference type="NCBI Taxonomy" id="2656746"/>
    <lineage>
        <taxon>Bacteria</taxon>
        <taxon>Pseudomonadati</taxon>
        <taxon>Pseudomonadota</taxon>
        <taxon>Gammaproteobacteria</taxon>
        <taxon>Lysobacterales</taxon>
        <taxon>Lysobacteraceae</taxon>
        <taxon>Stenotrophomonas</taxon>
    </lineage>
</organism>
<evidence type="ECO:0000259" key="1">
    <source>
        <dbReference type="PROSITE" id="PS50263"/>
    </source>
</evidence>
<dbReference type="InterPro" id="IPR036526">
    <property type="entry name" value="C-N_Hydrolase_sf"/>
</dbReference>
<dbReference type="PROSITE" id="PS50263">
    <property type="entry name" value="CN_HYDROLASE"/>
    <property type="match status" value="1"/>
</dbReference>
<dbReference type="PANTHER" id="PTHR47799">
    <property type="entry name" value="OMEGA-AMIDASE YAFV"/>
    <property type="match status" value="1"/>
</dbReference>
<dbReference type="NCBIfam" id="NF007757">
    <property type="entry name" value="PRK10438.1"/>
    <property type="match status" value="1"/>
</dbReference>
<dbReference type="SUPFAM" id="SSF56317">
    <property type="entry name" value="Carbon-nitrogen hydrolase"/>
    <property type="match status" value="1"/>
</dbReference>
<dbReference type="RefSeq" id="WP_259203379.1">
    <property type="nucleotide sequence ID" value="NZ_JBHGCJ010000004.1"/>
</dbReference>
<feature type="domain" description="CN hydrolase" evidence="1">
    <location>
        <begin position="10"/>
        <end position="249"/>
    </location>
</feature>
<accession>A0ABW7CXL6</accession>
<keyword evidence="3" id="KW-1185">Reference proteome</keyword>
<comment type="caution">
    <text evidence="2">The sequence shown here is derived from an EMBL/GenBank/DDBJ whole genome shotgun (WGS) entry which is preliminary data.</text>
</comment>
<name>A0ABW7CXL6_9GAMM</name>
<dbReference type="EMBL" id="JBHGCJ010000004">
    <property type="protein sequence ID" value="MFG6109032.1"/>
    <property type="molecule type" value="Genomic_DNA"/>
</dbReference>
<dbReference type="Gene3D" id="3.60.110.10">
    <property type="entry name" value="Carbon-nitrogen hydrolase"/>
    <property type="match status" value="1"/>
</dbReference>